<name>A0AAU9TNN9_EUPED</name>
<reference evidence="2" key="1">
    <citation type="submission" date="2022-03" db="EMBL/GenBank/DDBJ databases">
        <authorList>
            <person name="Tunstrom K."/>
        </authorList>
    </citation>
    <scope>NUCLEOTIDE SEQUENCE</scope>
</reference>
<evidence type="ECO:0000313" key="3">
    <source>
        <dbReference type="Proteomes" id="UP001153954"/>
    </source>
</evidence>
<feature type="region of interest" description="Disordered" evidence="1">
    <location>
        <begin position="1"/>
        <end position="36"/>
    </location>
</feature>
<accession>A0AAU9TNN9</accession>
<protein>
    <submittedName>
        <fullName evidence="2">Uncharacterized protein</fullName>
    </submittedName>
</protein>
<evidence type="ECO:0000313" key="2">
    <source>
        <dbReference type="EMBL" id="CAH2087852.1"/>
    </source>
</evidence>
<comment type="caution">
    <text evidence="2">The sequence shown here is derived from an EMBL/GenBank/DDBJ whole genome shotgun (WGS) entry which is preliminary data.</text>
</comment>
<proteinExistence type="predicted"/>
<gene>
    <name evidence="2" type="ORF">EEDITHA_LOCUS4069</name>
</gene>
<feature type="compositionally biased region" description="Polar residues" evidence="1">
    <location>
        <begin position="1"/>
        <end position="33"/>
    </location>
</feature>
<dbReference type="AlphaFoldDB" id="A0AAU9TNN9"/>
<organism evidence="2 3">
    <name type="scientific">Euphydryas editha</name>
    <name type="common">Edith's checkerspot</name>
    <dbReference type="NCBI Taxonomy" id="104508"/>
    <lineage>
        <taxon>Eukaryota</taxon>
        <taxon>Metazoa</taxon>
        <taxon>Ecdysozoa</taxon>
        <taxon>Arthropoda</taxon>
        <taxon>Hexapoda</taxon>
        <taxon>Insecta</taxon>
        <taxon>Pterygota</taxon>
        <taxon>Neoptera</taxon>
        <taxon>Endopterygota</taxon>
        <taxon>Lepidoptera</taxon>
        <taxon>Glossata</taxon>
        <taxon>Ditrysia</taxon>
        <taxon>Papilionoidea</taxon>
        <taxon>Nymphalidae</taxon>
        <taxon>Nymphalinae</taxon>
        <taxon>Euphydryas</taxon>
    </lineage>
</organism>
<dbReference type="Proteomes" id="UP001153954">
    <property type="component" value="Unassembled WGS sequence"/>
</dbReference>
<keyword evidence="3" id="KW-1185">Reference proteome</keyword>
<dbReference type="EMBL" id="CAKOGL010000007">
    <property type="protein sequence ID" value="CAH2087852.1"/>
    <property type="molecule type" value="Genomic_DNA"/>
</dbReference>
<sequence length="129" mass="15028">MSAEGSPTRSGLPSERSVSYPNLQYKNNPSQPLELQGYNAGRYKKDENRLIKVFFEFSDIVLNILRNKSSVMNDVNKFYLDQTPQQQSYMKYIKEELDSRTKNSETNLMIKYIRSVSKIISTPSKNFNR</sequence>
<evidence type="ECO:0000256" key="1">
    <source>
        <dbReference type="SAM" id="MobiDB-lite"/>
    </source>
</evidence>